<dbReference type="PROSITE" id="PS51194">
    <property type="entry name" value="HELICASE_CTER"/>
    <property type="match status" value="1"/>
</dbReference>
<dbReference type="InterPro" id="IPR027417">
    <property type="entry name" value="P-loop_NTPase"/>
</dbReference>
<dbReference type="SMART" id="SM00490">
    <property type="entry name" value="HELICc"/>
    <property type="match status" value="1"/>
</dbReference>
<proteinExistence type="predicted"/>
<comment type="caution">
    <text evidence="2">The sequence shown here is derived from an EMBL/GenBank/DDBJ whole genome shotgun (WGS) entry which is preliminary data.</text>
</comment>
<dbReference type="CDD" id="cd18785">
    <property type="entry name" value="SF2_C"/>
    <property type="match status" value="1"/>
</dbReference>
<sequence>MMNRDNPADIPETLKEAVTLGIVQMLNDRVAGRDEDTDIIFGTAPTDVLVSGFLLPPRPQSSGIARNEGDTDETLKAFDEGDPVTRQIHISNHGLDLLIHAHGEGTLTVRPRFNIYLRMIPTQEELKQHNLRPVPRLSGDARRVIREKLRARKESSLPKEGESQKALHERLLDEVRTEIGLPRLSMEKDMADEAAVSLEEAVDSLLVDATEGKTVQDKADDTANVNALFDPIPVPHKWVRIPVHPSPLILDFPACRPDLDTHLRSHEALIQQAIKDAIQTWIQTDPERDRYLYRSRTSILYSELENWDSFINRVNSVDQSPVLPAHKVAWDIGFRNNWANPEQLSTRISLINDSRDPDDKRKLLRANRDWEGALFDLSLEVELEENLHVPLKMSRIKRSYRVNRFLNYPAIGINGGVRRLRSLPGRIRLGTTWTPQFTQPRMEPVPHKGINRRIRDLAQPGGHVHLQGLREAYAHWIDDVAKNTELEAMGFSGEELEKEKGALARDVEEGWKVEMAAVSAGLHILESSYEAWKARGPQSDPKAAPYEAWLAMNETMANVMQVSTGKDDAQWRLFQIAFILANLPTLVTRMKAFHGLFEEYRDEAVTLLYFSTGGGKSEAFLGLLVFNLLLDRIRGKHFGVTAMLRYPLRLLTIQQASRTARVLAQAELVRKSHQYGGEPFAIGFWVGSGGSPNWRKDVKGVPPLSKGIGQLSEKEASTYEKAKEDWLKIIKCPFCGNSTMLRKADNGLLAHVCTDVHCGTHAGQAYQPLPFYICDEDIYKKAPSVLLGTVDKLALIGQNDSTLKKVFSMFGLAGWLDESGELVTPTRANLEAAEKTQSGFTRLKPAFEDGVDLFHDPFPSLLVQDEAHLLNQSLGTFASIFETLFEASLDHLGENMPDKTVAGYPGTGDTTRRKAKVIAATATVSDPERHMEHLYQRKIPTVQFPHPGPDIYRSFYAQPKVRDNPPSNLKPDQEEHTAHWSRIYCAVLTNGRAHTSATANILGNFHLIITELYEALYSCDENQQEAARQRLLKAIDPEHPNAGQFRDQLLHERTTPERLLTLVDLHRIALTYVTNKKGGDQVLNAEREEIRKCHETKDLPYEGEVTSMITGDVSQGEIQNIIDIAENIPAPRTPMPGLKGLMRSVIATSAVSHGVDVDEFNSMFFAGVPSNIAEYIQASSRVGRAHTGFVLLIPTPQQRRDRYIVEVFDGFHRFLERMVQPAPIDRFARQAMERSFPSIWLNYLGGILPLSKFLDADKQRWRDGSSVSQVLREFQGGKAIMNREAFKNYVKEALGVNPEFLEESNFKYYRKHFDELTVRLINRLQKAVNEYSDSGDLSMHSYFSEFAIVKEEQPMTSLRDVDENGIITQKVKREKIKATRTLLQVAKHGKA</sequence>
<evidence type="ECO:0000259" key="1">
    <source>
        <dbReference type="PROSITE" id="PS51194"/>
    </source>
</evidence>
<accession>A0ABQ2WLC3</accession>
<evidence type="ECO:0000313" key="2">
    <source>
        <dbReference type="EMBL" id="GGW60699.1"/>
    </source>
</evidence>
<keyword evidence="3" id="KW-1185">Reference proteome</keyword>
<dbReference type="Gene3D" id="3.40.50.300">
    <property type="entry name" value="P-loop containing nucleotide triphosphate hydrolases"/>
    <property type="match status" value="1"/>
</dbReference>
<feature type="domain" description="Helicase C-terminal" evidence="1">
    <location>
        <begin position="1055"/>
        <end position="1225"/>
    </location>
</feature>
<dbReference type="Proteomes" id="UP000647585">
    <property type="component" value="Unassembled WGS sequence"/>
</dbReference>
<protein>
    <recommendedName>
        <fullName evidence="1">Helicase C-terminal domain-containing protein</fullName>
    </recommendedName>
</protein>
<dbReference type="InterPro" id="IPR001650">
    <property type="entry name" value="Helicase_C-like"/>
</dbReference>
<dbReference type="Pfam" id="PF00271">
    <property type="entry name" value="Helicase_C"/>
    <property type="match status" value="1"/>
</dbReference>
<reference evidence="3" key="1">
    <citation type="journal article" date="2019" name="Int. J. Syst. Evol. Microbiol.">
        <title>The Global Catalogue of Microorganisms (GCM) 10K type strain sequencing project: providing services to taxonomists for standard genome sequencing and annotation.</title>
        <authorList>
            <consortium name="The Broad Institute Genomics Platform"/>
            <consortium name="The Broad Institute Genome Sequencing Center for Infectious Disease"/>
            <person name="Wu L."/>
            <person name="Ma J."/>
        </authorList>
    </citation>
    <scope>NUCLEOTIDE SEQUENCE [LARGE SCALE GENOMIC DNA]</scope>
    <source>
        <strain evidence="3">KCTC 22157</strain>
    </source>
</reference>
<gene>
    <name evidence="2" type="ORF">GCM10007158_22140</name>
</gene>
<organism evidence="2 3">
    <name type="scientific">Halomonas johnsoniae</name>
    <dbReference type="NCBI Taxonomy" id="502832"/>
    <lineage>
        <taxon>Bacteria</taxon>
        <taxon>Pseudomonadati</taxon>
        <taxon>Pseudomonadota</taxon>
        <taxon>Gammaproteobacteria</taxon>
        <taxon>Oceanospirillales</taxon>
        <taxon>Halomonadaceae</taxon>
        <taxon>Halomonas</taxon>
    </lineage>
</organism>
<dbReference type="EMBL" id="BMXO01000010">
    <property type="protein sequence ID" value="GGW60699.1"/>
    <property type="molecule type" value="Genomic_DNA"/>
</dbReference>
<evidence type="ECO:0000313" key="3">
    <source>
        <dbReference type="Proteomes" id="UP000647585"/>
    </source>
</evidence>
<dbReference type="SUPFAM" id="SSF52540">
    <property type="entry name" value="P-loop containing nucleoside triphosphate hydrolases"/>
    <property type="match status" value="1"/>
</dbReference>
<name>A0ABQ2WLC3_9GAMM</name>